<dbReference type="PROSITE" id="PS51266">
    <property type="entry name" value="ZF_CHY"/>
    <property type="match status" value="1"/>
</dbReference>
<dbReference type="InterPro" id="IPR037274">
    <property type="entry name" value="Znf_CHY_sf"/>
</dbReference>
<sequence>MSNSPREIGSAAAGSLADLISTTSTANTSAAPAGPTRRTSMSELQQCERRASIQQIMRDPDLTPLEKRRRVQNLMDGRRASYDCPVNPYLEMKARMAMQQQQQQPSNGDEVRRGSFHRRSSSDSATNGDAMDVEPMDSSMDRILSGTAPSDTQAYAKKHPYPASTTTVPMAGCSEATSRTVRRSSIEFSKRAIETAPPCTHYVRKCHIVSPCCGATFGCRICHDDCPILPPLLSPDGFGVLGMGPNDPSARGAGGSKRKFQRQLRTSSMPMSLDAEGPPEHHNVDRFAIREIICRECFTKQGSKTNFCVNCNVQFGEYHCAICNLWMSNEERPYHCPDCGFCRVGGGENFRHCQDCGMCIDRELFDDHNCQVGKYMSNCPVCQEDLFSSRDASHELPCGHAIHWHCFRELASHDSRCPCCKKTAETHERMKPTWDAMAMGIALQPVPPELAKVVTIKCNDCEVMQADRGWHFLGVQCRNCESFNTVVDRITKMGHEAHEYLLRVDPPVTPALLQRRRASMSAPAPPFNLQNRN</sequence>
<dbReference type="PROSITE" id="PS50089">
    <property type="entry name" value="ZF_RING_2"/>
    <property type="match status" value="1"/>
</dbReference>
<dbReference type="Gene3D" id="2.20.28.10">
    <property type="match status" value="1"/>
</dbReference>
<feature type="region of interest" description="Disordered" evidence="5">
    <location>
        <begin position="96"/>
        <end position="136"/>
    </location>
</feature>
<organism evidence="9 10">
    <name type="scientific">Cyclotella cryptica</name>
    <dbReference type="NCBI Taxonomy" id="29204"/>
    <lineage>
        <taxon>Eukaryota</taxon>
        <taxon>Sar</taxon>
        <taxon>Stramenopiles</taxon>
        <taxon>Ochrophyta</taxon>
        <taxon>Bacillariophyta</taxon>
        <taxon>Coscinodiscophyceae</taxon>
        <taxon>Thalassiosirophycidae</taxon>
        <taxon>Stephanodiscales</taxon>
        <taxon>Stephanodiscaceae</taxon>
        <taxon>Cyclotella</taxon>
    </lineage>
</organism>
<dbReference type="EMBL" id="JABMIG020000078">
    <property type="protein sequence ID" value="KAL3794656.1"/>
    <property type="molecule type" value="Genomic_DNA"/>
</dbReference>
<dbReference type="PROSITE" id="PS51270">
    <property type="entry name" value="ZF_CTCHY"/>
    <property type="match status" value="1"/>
</dbReference>
<dbReference type="InterPro" id="IPR013083">
    <property type="entry name" value="Znf_RING/FYVE/PHD"/>
</dbReference>
<dbReference type="CDD" id="cd16464">
    <property type="entry name" value="RING-H2_Pirh2-like"/>
    <property type="match status" value="1"/>
</dbReference>
<evidence type="ECO:0000259" key="7">
    <source>
        <dbReference type="PROSITE" id="PS51266"/>
    </source>
</evidence>
<reference evidence="9 10" key="1">
    <citation type="journal article" date="2020" name="G3 (Bethesda)">
        <title>Improved Reference Genome for Cyclotella cryptica CCMP332, a Model for Cell Wall Morphogenesis, Salinity Adaptation, and Lipid Production in Diatoms (Bacillariophyta).</title>
        <authorList>
            <person name="Roberts W.R."/>
            <person name="Downey K.M."/>
            <person name="Ruck E.C."/>
            <person name="Traller J.C."/>
            <person name="Alverson A.J."/>
        </authorList>
    </citation>
    <scope>NUCLEOTIDE SEQUENCE [LARGE SCALE GENOMIC DNA]</scope>
    <source>
        <strain evidence="9 10">CCMP332</strain>
    </source>
</reference>
<feature type="domain" description="RING-type" evidence="6">
    <location>
        <begin position="379"/>
        <end position="421"/>
    </location>
</feature>
<keyword evidence="3" id="KW-0862">Zinc</keyword>
<dbReference type="Pfam" id="PF14599">
    <property type="entry name" value="zinc_ribbon_6"/>
    <property type="match status" value="1"/>
</dbReference>
<dbReference type="SUPFAM" id="SSF161219">
    <property type="entry name" value="CHY zinc finger-like"/>
    <property type="match status" value="1"/>
</dbReference>
<keyword evidence="10" id="KW-1185">Reference proteome</keyword>
<accession>A0ABD3Q4R2</accession>
<dbReference type="GO" id="GO:0008270">
    <property type="term" value="F:zinc ion binding"/>
    <property type="evidence" value="ECO:0007669"/>
    <property type="project" value="UniProtKB-KW"/>
</dbReference>
<name>A0ABD3Q4R2_9STRA</name>
<dbReference type="InterPro" id="IPR017921">
    <property type="entry name" value="Znf_CTCHY"/>
</dbReference>
<evidence type="ECO:0000256" key="1">
    <source>
        <dbReference type="ARBA" id="ARBA00022723"/>
    </source>
</evidence>
<gene>
    <name evidence="9" type="ORF">HJC23_010084</name>
</gene>
<feature type="region of interest" description="Disordered" evidence="5">
    <location>
        <begin position="23"/>
        <end position="67"/>
    </location>
</feature>
<feature type="domain" description="CTCHY-type" evidence="8">
    <location>
        <begin position="315"/>
        <end position="378"/>
    </location>
</feature>
<dbReference type="InterPro" id="IPR008913">
    <property type="entry name" value="Znf_CHY"/>
</dbReference>
<dbReference type="Gene3D" id="3.30.40.10">
    <property type="entry name" value="Zinc/RING finger domain, C3HC4 (zinc finger)"/>
    <property type="match status" value="1"/>
</dbReference>
<dbReference type="SUPFAM" id="SSF161245">
    <property type="entry name" value="Zinc hairpin stack"/>
    <property type="match status" value="1"/>
</dbReference>
<evidence type="ECO:0000259" key="6">
    <source>
        <dbReference type="PROSITE" id="PS50089"/>
    </source>
</evidence>
<comment type="caution">
    <text evidence="9">The sequence shown here is derived from an EMBL/GenBank/DDBJ whole genome shotgun (WGS) entry which is preliminary data.</text>
</comment>
<evidence type="ECO:0000313" key="10">
    <source>
        <dbReference type="Proteomes" id="UP001516023"/>
    </source>
</evidence>
<dbReference type="PANTHER" id="PTHR21319">
    <property type="entry name" value="RING FINGER AND CHY ZINC FINGER DOMAIN-CONTAINING PROTEIN 1"/>
    <property type="match status" value="1"/>
</dbReference>
<dbReference type="PANTHER" id="PTHR21319:SF53">
    <property type="entry name" value="RING FINGER AND CHY ZINC FINGER DOMAIN-CONTAINING PROTEIN 1"/>
    <property type="match status" value="1"/>
</dbReference>
<dbReference type="InterPro" id="IPR037275">
    <property type="entry name" value="Znf_CTCHY_sf"/>
</dbReference>
<dbReference type="InterPro" id="IPR039512">
    <property type="entry name" value="RCHY1_zinc-ribbon"/>
</dbReference>
<evidence type="ECO:0000256" key="5">
    <source>
        <dbReference type="SAM" id="MobiDB-lite"/>
    </source>
</evidence>
<feature type="domain" description="CHY-type" evidence="7">
    <location>
        <begin position="192"/>
        <end position="313"/>
    </location>
</feature>
<feature type="compositionally biased region" description="Low complexity" evidence="5">
    <location>
        <begin position="23"/>
        <end position="33"/>
    </location>
</feature>
<dbReference type="InterPro" id="IPR001841">
    <property type="entry name" value="Znf_RING"/>
</dbReference>
<dbReference type="Pfam" id="PF13639">
    <property type="entry name" value="zf-RING_2"/>
    <property type="match status" value="1"/>
</dbReference>
<evidence type="ECO:0000256" key="2">
    <source>
        <dbReference type="ARBA" id="ARBA00022771"/>
    </source>
</evidence>
<evidence type="ECO:0000256" key="4">
    <source>
        <dbReference type="PROSITE-ProRule" id="PRU00601"/>
    </source>
</evidence>
<evidence type="ECO:0000259" key="8">
    <source>
        <dbReference type="PROSITE" id="PS51270"/>
    </source>
</evidence>
<proteinExistence type="predicted"/>
<keyword evidence="2 4" id="KW-0863">Zinc-finger</keyword>
<dbReference type="AlphaFoldDB" id="A0ABD3Q4R2"/>
<dbReference type="SMART" id="SM00184">
    <property type="entry name" value="RING"/>
    <property type="match status" value="1"/>
</dbReference>
<evidence type="ECO:0008006" key="11">
    <source>
        <dbReference type="Google" id="ProtNLM"/>
    </source>
</evidence>
<keyword evidence="1" id="KW-0479">Metal-binding</keyword>
<dbReference type="Proteomes" id="UP001516023">
    <property type="component" value="Unassembled WGS sequence"/>
</dbReference>
<evidence type="ECO:0000256" key="3">
    <source>
        <dbReference type="ARBA" id="ARBA00022833"/>
    </source>
</evidence>
<evidence type="ECO:0000313" key="9">
    <source>
        <dbReference type="EMBL" id="KAL3794656.1"/>
    </source>
</evidence>
<protein>
    <recommendedName>
        <fullName evidence="11">RING finger and CHY zinc finger domain-containing protein 1</fullName>
    </recommendedName>
</protein>
<dbReference type="SUPFAM" id="SSF57850">
    <property type="entry name" value="RING/U-box"/>
    <property type="match status" value="1"/>
</dbReference>